<feature type="transmembrane region" description="Helical" evidence="7">
    <location>
        <begin position="352"/>
        <end position="373"/>
    </location>
</feature>
<evidence type="ECO:0000256" key="6">
    <source>
        <dbReference type="ARBA" id="ARBA00023136"/>
    </source>
</evidence>
<keyword evidence="4 7" id="KW-0812">Transmembrane</keyword>
<evidence type="ECO:0000256" key="4">
    <source>
        <dbReference type="ARBA" id="ARBA00022692"/>
    </source>
</evidence>
<reference evidence="9" key="1">
    <citation type="submission" date="2016-10" db="EMBL/GenBank/DDBJ databases">
        <authorList>
            <person name="Varghese N."/>
            <person name="Submissions S."/>
        </authorList>
    </citation>
    <scope>NUCLEOTIDE SEQUENCE [LARGE SCALE GENOMIC DNA]</scope>
    <source>
        <strain evidence="9">NLAE-zl-G277</strain>
    </source>
</reference>
<evidence type="ECO:0000313" key="8">
    <source>
        <dbReference type="EMBL" id="SET20829.1"/>
    </source>
</evidence>
<organism evidence="8 9">
    <name type="scientific">Enterocloster lavalensis</name>
    <dbReference type="NCBI Taxonomy" id="460384"/>
    <lineage>
        <taxon>Bacteria</taxon>
        <taxon>Bacillati</taxon>
        <taxon>Bacillota</taxon>
        <taxon>Clostridia</taxon>
        <taxon>Lachnospirales</taxon>
        <taxon>Lachnospiraceae</taxon>
        <taxon>Enterocloster</taxon>
    </lineage>
</organism>
<dbReference type="AlphaFoldDB" id="A0A1I0CNK8"/>
<keyword evidence="6 7" id="KW-0472">Membrane</keyword>
<gene>
    <name evidence="8" type="ORF">SAMN05216313_10363</name>
</gene>
<comment type="subcellular location">
    <subcellularLocation>
        <location evidence="1">Cell membrane</location>
        <topology evidence="1">Multi-pass membrane protein</topology>
    </subcellularLocation>
</comment>
<proteinExistence type="predicted"/>
<dbReference type="GO" id="GO:0005886">
    <property type="term" value="C:plasma membrane"/>
    <property type="evidence" value="ECO:0007669"/>
    <property type="project" value="UniProtKB-SubCell"/>
</dbReference>
<dbReference type="PANTHER" id="PTHR43823">
    <property type="entry name" value="SPORULATION PROTEIN YKVU"/>
    <property type="match status" value="1"/>
</dbReference>
<sequence>MEQGVGKAFGKYVAFNVMGALGLSCYILADTYFVAAGAGAEGLAALNLAIPVYSFINGLGLMTGMGGATAFAIAGGRADEGKKRTIFTQVACVDLVISLLFSAGGMLFATPLSAALGADSQVLEKTSVYLRILMIFAPMFMFNNLLVCFVRNDGNPKRSMAAMVLGSLSNIVLDYVFIMVFHWGMFGAAVATGIAPIVSMAVLSGHLRNGRCGFGLQRGRLRPRLMAECAALGMSSLIVEVSAGVVMIVFNGLAAAAAGNTGIAAYGVLANLALVITSIFTGIGQGIQPILSRFYGEGNKPAMNQVYGLAIAASAAFALGIYAVCAVFARPVVGAFNHQGDPVLEAIAVRGLRIYFAGFLFAGVNVVTAAFFSSVSQPGRSFAVSMLRGFVVILPMAFVLAAALGLDGVWLSMPASELVVAVFCLILYVWGKNKRRR</sequence>
<feature type="transmembrane region" description="Helical" evidence="7">
    <location>
        <begin position="55"/>
        <end position="74"/>
    </location>
</feature>
<feature type="transmembrane region" description="Helical" evidence="7">
    <location>
        <begin position="86"/>
        <end position="108"/>
    </location>
</feature>
<evidence type="ECO:0000313" key="9">
    <source>
        <dbReference type="Proteomes" id="UP000198508"/>
    </source>
</evidence>
<dbReference type="InterPro" id="IPR002528">
    <property type="entry name" value="MATE_fam"/>
</dbReference>
<dbReference type="RefSeq" id="WP_092361033.1">
    <property type="nucleotide sequence ID" value="NZ_DAINWJ010000250.1"/>
</dbReference>
<evidence type="ECO:0000256" key="5">
    <source>
        <dbReference type="ARBA" id="ARBA00022989"/>
    </source>
</evidence>
<dbReference type="Pfam" id="PF01554">
    <property type="entry name" value="MatE"/>
    <property type="match status" value="2"/>
</dbReference>
<protein>
    <submittedName>
        <fullName evidence="8">Putative efflux protein, MATE family</fullName>
    </submittedName>
</protein>
<evidence type="ECO:0000256" key="3">
    <source>
        <dbReference type="ARBA" id="ARBA00022475"/>
    </source>
</evidence>
<dbReference type="PIRSF" id="PIRSF006603">
    <property type="entry name" value="DinF"/>
    <property type="match status" value="1"/>
</dbReference>
<keyword evidence="5 7" id="KW-1133">Transmembrane helix</keyword>
<evidence type="ECO:0000256" key="7">
    <source>
        <dbReference type="SAM" id="Phobius"/>
    </source>
</evidence>
<dbReference type="STRING" id="460384.SAMN05216313_10363"/>
<feature type="transmembrane region" description="Helical" evidence="7">
    <location>
        <begin position="410"/>
        <end position="430"/>
    </location>
</feature>
<dbReference type="InterPro" id="IPR051327">
    <property type="entry name" value="MATE_MepA_subfamily"/>
</dbReference>
<feature type="transmembrane region" description="Helical" evidence="7">
    <location>
        <begin position="306"/>
        <end position="332"/>
    </location>
</feature>
<dbReference type="PANTHER" id="PTHR43823:SF3">
    <property type="entry name" value="MULTIDRUG EXPORT PROTEIN MEPA"/>
    <property type="match status" value="1"/>
</dbReference>
<feature type="transmembrane region" description="Helical" evidence="7">
    <location>
        <begin position="229"/>
        <end position="257"/>
    </location>
</feature>
<keyword evidence="2" id="KW-0813">Transport</keyword>
<feature type="transmembrane region" description="Helical" evidence="7">
    <location>
        <begin position="128"/>
        <end position="150"/>
    </location>
</feature>
<feature type="transmembrane region" description="Helical" evidence="7">
    <location>
        <begin position="189"/>
        <end position="208"/>
    </location>
</feature>
<dbReference type="Proteomes" id="UP000198508">
    <property type="component" value="Unassembled WGS sequence"/>
</dbReference>
<keyword evidence="9" id="KW-1185">Reference proteome</keyword>
<feature type="transmembrane region" description="Helical" evidence="7">
    <location>
        <begin position="12"/>
        <end position="35"/>
    </location>
</feature>
<feature type="transmembrane region" description="Helical" evidence="7">
    <location>
        <begin position="263"/>
        <end position="285"/>
    </location>
</feature>
<dbReference type="PROSITE" id="PS51257">
    <property type="entry name" value="PROKAR_LIPOPROTEIN"/>
    <property type="match status" value="1"/>
</dbReference>
<evidence type="ECO:0000256" key="1">
    <source>
        <dbReference type="ARBA" id="ARBA00004651"/>
    </source>
</evidence>
<dbReference type="EMBL" id="FOIM01000003">
    <property type="protein sequence ID" value="SET20829.1"/>
    <property type="molecule type" value="Genomic_DNA"/>
</dbReference>
<dbReference type="GO" id="GO:0042910">
    <property type="term" value="F:xenobiotic transmembrane transporter activity"/>
    <property type="evidence" value="ECO:0007669"/>
    <property type="project" value="InterPro"/>
</dbReference>
<keyword evidence="3" id="KW-1003">Cell membrane</keyword>
<feature type="transmembrane region" description="Helical" evidence="7">
    <location>
        <begin position="162"/>
        <end position="183"/>
    </location>
</feature>
<dbReference type="GO" id="GO:0015297">
    <property type="term" value="F:antiporter activity"/>
    <property type="evidence" value="ECO:0007669"/>
    <property type="project" value="InterPro"/>
</dbReference>
<name>A0A1I0CNK8_9FIRM</name>
<dbReference type="InterPro" id="IPR048279">
    <property type="entry name" value="MdtK-like"/>
</dbReference>
<evidence type="ECO:0000256" key="2">
    <source>
        <dbReference type="ARBA" id="ARBA00022448"/>
    </source>
</evidence>
<accession>A0A1I0CNK8</accession>
<feature type="transmembrane region" description="Helical" evidence="7">
    <location>
        <begin position="385"/>
        <end position="404"/>
    </location>
</feature>